<dbReference type="AlphaFoldDB" id="A0A6M4PPX5"/>
<dbReference type="Proteomes" id="UP000502641">
    <property type="component" value="Chromosome"/>
</dbReference>
<dbReference type="RefSeq" id="WP_171154407.1">
    <property type="nucleotide sequence ID" value="NZ_CP053189.1"/>
</dbReference>
<organism evidence="1 2">
    <name type="scientific">Streptomyces argyrophylli</name>
    <dbReference type="NCBI Taxonomy" id="2726118"/>
    <lineage>
        <taxon>Bacteria</taxon>
        <taxon>Bacillati</taxon>
        <taxon>Actinomycetota</taxon>
        <taxon>Actinomycetes</taxon>
        <taxon>Kitasatosporales</taxon>
        <taxon>Streptomycetaceae</taxon>
        <taxon>Streptomyces</taxon>
    </lineage>
</organism>
<evidence type="ECO:0000313" key="2">
    <source>
        <dbReference type="Proteomes" id="UP000502641"/>
    </source>
</evidence>
<accession>A0A6M4PPX5</accession>
<keyword evidence="2" id="KW-1185">Reference proteome</keyword>
<evidence type="ECO:0000313" key="1">
    <source>
        <dbReference type="EMBL" id="QJS10900.1"/>
    </source>
</evidence>
<evidence type="ECO:0008006" key="3">
    <source>
        <dbReference type="Google" id="ProtNLM"/>
    </source>
</evidence>
<protein>
    <recommendedName>
        <fullName evidence="3">LigA protein</fullName>
    </recommendedName>
</protein>
<dbReference type="EMBL" id="CP053189">
    <property type="protein sequence ID" value="QJS10900.1"/>
    <property type="molecule type" value="Genomic_DNA"/>
</dbReference>
<name>A0A6M4PPX5_9ACTN</name>
<reference evidence="1 2" key="1">
    <citation type="submission" date="2020-05" db="EMBL/GenBank/DDBJ databases">
        <authorList>
            <person name="Li K."/>
        </authorList>
    </citation>
    <scope>NUCLEOTIDE SEQUENCE [LARGE SCALE GENOMIC DNA]</scope>
    <source>
        <strain evidence="2">jing01</strain>
    </source>
</reference>
<proteinExistence type="predicted"/>
<gene>
    <name evidence="1" type="ORF">HKX69_16495</name>
</gene>
<sequence length="669" mass="72650">MSVDVHSVERSQIIIAGGDVTMVEKQRLTVADIPQVELDVVSRAWVDTGHSGGTVMTASDAVSLLTSDGPALAVISGAVGYGKRTAGIRALWQVSRAERDANVERLPLKAISPDWDRPEKPDIGSLPDQPGTAYLLDVGAEINGWEQPAEVAQALVTHGERLRRIGSYLVVIVDEHSWPEGASGTLGRVVVRAKSRPAPHRVAQKHLEFLYGKPERVRWLNTTLKPDGTGMVGQAAHLLSESSAPAAAARLAGDLAQAEDSTEGLNTALSAFQQWRTEVNSVFKETGAADRALLVATLFLSGSEAIAIQDASRRLLGKEPQNDVEAILTGPDLSARLRAVGAEVTGRHATFDHKPGYAQAVLNHLWQQRPDIHRHLLKWLDTITAPGEAGASRLAVISDLLVELAITENDVRIIDQIHTWIGNGNTTAQHEELIAGVFTRAALADALGAKVRTRLLDWAQSDQEPVAKVVALVCQGEFATHYPRQTLVRLRHILDRPEPDTAVRAAETAVRAMAVQPGQLPRVWETVIKWATQHGHLAGHRAFLSLLDPQDDAYVLQVLMEAANRTPEVRAAILRGWHAALADIRVANQCRDLMVAWAHVRAEGLVPRDLVTDVLRQVITEHLYTSPVAALVFGEPGVQYDEPVIALRKDLHLPILTETPPIGSETAEP</sequence>
<dbReference type="KEGG" id="sarg:HKX69_16495"/>